<accession>A0A167R2V1</accession>
<sequence>MSDSCCTRFLSSPMSSVKILLPSVAIQALLHNKLWPTQSLRQITLYLALLNTYWFATTFNFSFLETPFLVCLPTVNKKQRTDCGRHRFNWLNKMEIFVSVLGLDLFCEWRKRILDHNGFVDVFLSSAVLLPVLATAVQGAYLLPKINERARLIEAVPTTDDLYEKDRIFPNAHRAYIGFEGLKVIGLAVAGIRFGKMLTI</sequence>
<evidence type="ECO:0000313" key="3">
    <source>
        <dbReference type="Proteomes" id="UP000077315"/>
    </source>
</evidence>
<feature type="transmembrane region" description="Helical" evidence="1">
    <location>
        <begin position="43"/>
        <end position="64"/>
    </location>
</feature>
<keyword evidence="1" id="KW-0812">Transmembrane</keyword>
<protein>
    <recommendedName>
        <fullName evidence="4">DUF4149 domain-containing protein</fullName>
    </recommendedName>
</protein>
<name>A0A167R2V1_PHYB8</name>
<dbReference type="InParanoid" id="A0A167R2V1"/>
<dbReference type="VEuPathDB" id="FungiDB:PHYBLDRAFT_138259"/>
<dbReference type="OrthoDB" id="165058at2759"/>
<gene>
    <name evidence="2" type="ORF">PHYBLDRAFT_138259</name>
</gene>
<evidence type="ECO:0000256" key="1">
    <source>
        <dbReference type="SAM" id="Phobius"/>
    </source>
</evidence>
<reference evidence="3" key="1">
    <citation type="submission" date="2015-06" db="EMBL/GenBank/DDBJ databases">
        <title>Expansion of signal transduction pathways in fungi by whole-genome duplication.</title>
        <authorList>
            <consortium name="DOE Joint Genome Institute"/>
            <person name="Corrochano L.M."/>
            <person name="Kuo A."/>
            <person name="Marcet-Houben M."/>
            <person name="Polaino S."/>
            <person name="Salamov A."/>
            <person name="Villalobos J.M."/>
            <person name="Alvarez M.I."/>
            <person name="Avalos J."/>
            <person name="Benito E.P."/>
            <person name="Benoit I."/>
            <person name="Burger G."/>
            <person name="Camino L.P."/>
            <person name="Canovas D."/>
            <person name="Cerda-Olmedo E."/>
            <person name="Cheng J.-F."/>
            <person name="Dominguez A."/>
            <person name="Elias M."/>
            <person name="Eslava A.P."/>
            <person name="Glaser F."/>
            <person name="Grimwood J."/>
            <person name="Gutierrez G."/>
            <person name="Heitman J."/>
            <person name="Henrissat B."/>
            <person name="Iturriaga E.A."/>
            <person name="Lang B.F."/>
            <person name="Lavin J.L."/>
            <person name="Lee S."/>
            <person name="Li W."/>
            <person name="Lindquist E."/>
            <person name="Lopez-Garcia S."/>
            <person name="Luque E.M."/>
            <person name="Marcos A.T."/>
            <person name="Martin J."/>
            <person name="McCluskey K."/>
            <person name="Medina H.R."/>
            <person name="Miralles-Duran A."/>
            <person name="Miyazaki A."/>
            <person name="Munoz-Torres E."/>
            <person name="Oguiza J.A."/>
            <person name="Ohm R."/>
            <person name="Olmedo M."/>
            <person name="Orejas M."/>
            <person name="Ortiz-Castellanos L."/>
            <person name="Pisabarro A.G."/>
            <person name="Rodriguez-Romero J."/>
            <person name="Ruiz-Herrera J."/>
            <person name="Ruiz-Vazquez R."/>
            <person name="Sanz C."/>
            <person name="Schackwitz W."/>
            <person name="Schmutz J."/>
            <person name="Shahriari M."/>
            <person name="Shelest E."/>
            <person name="Silva-Franco F."/>
            <person name="Soanes D."/>
            <person name="Syed K."/>
            <person name="Tagua V.G."/>
            <person name="Talbot N.J."/>
            <person name="Thon M."/>
            <person name="De vries R.P."/>
            <person name="Wiebenga A."/>
            <person name="Yadav J.S."/>
            <person name="Braun E.L."/>
            <person name="Baker S."/>
            <person name="Garre V."/>
            <person name="Horwitz B."/>
            <person name="Torres-Martinez S."/>
            <person name="Idnurm A."/>
            <person name="Herrera-Estrella A."/>
            <person name="Gabaldon T."/>
            <person name="Grigoriev I.V."/>
        </authorList>
    </citation>
    <scope>NUCLEOTIDE SEQUENCE [LARGE SCALE GENOMIC DNA]</scope>
    <source>
        <strain evidence="3">NRRL 1555(-)</strain>
    </source>
</reference>
<dbReference type="GeneID" id="28990868"/>
<dbReference type="RefSeq" id="XP_018298754.1">
    <property type="nucleotide sequence ID" value="XM_018429962.1"/>
</dbReference>
<dbReference type="STRING" id="763407.A0A167R2V1"/>
<dbReference type="Proteomes" id="UP000077315">
    <property type="component" value="Unassembled WGS sequence"/>
</dbReference>
<dbReference type="AlphaFoldDB" id="A0A167R2V1"/>
<keyword evidence="1" id="KW-0472">Membrane</keyword>
<organism evidence="2 3">
    <name type="scientific">Phycomyces blakesleeanus (strain ATCC 8743b / DSM 1359 / FGSC 10004 / NBRC 33097 / NRRL 1555)</name>
    <dbReference type="NCBI Taxonomy" id="763407"/>
    <lineage>
        <taxon>Eukaryota</taxon>
        <taxon>Fungi</taxon>
        <taxon>Fungi incertae sedis</taxon>
        <taxon>Mucoromycota</taxon>
        <taxon>Mucoromycotina</taxon>
        <taxon>Mucoromycetes</taxon>
        <taxon>Mucorales</taxon>
        <taxon>Phycomycetaceae</taxon>
        <taxon>Phycomyces</taxon>
    </lineage>
</organism>
<feature type="transmembrane region" description="Helical" evidence="1">
    <location>
        <begin position="122"/>
        <end position="143"/>
    </location>
</feature>
<evidence type="ECO:0000313" key="2">
    <source>
        <dbReference type="EMBL" id="OAD80714.1"/>
    </source>
</evidence>
<dbReference type="EMBL" id="KV440971">
    <property type="protein sequence ID" value="OAD80714.1"/>
    <property type="molecule type" value="Genomic_DNA"/>
</dbReference>
<proteinExistence type="predicted"/>
<keyword evidence="3" id="KW-1185">Reference proteome</keyword>
<keyword evidence="1" id="KW-1133">Transmembrane helix</keyword>
<evidence type="ECO:0008006" key="4">
    <source>
        <dbReference type="Google" id="ProtNLM"/>
    </source>
</evidence>